<accession>A0A1T4N4E4</accession>
<dbReference type="EMBL" id="MTSM01000006">
    <property type="protein sequence ID" value="OPX55822.1"/>
    <property type="molecule type" value="Genomic_DNA"/>
</dbReference>
<evidence type="ECO:0000313" key="2">
    <source>
        <dbReference type="Proteomes" id="UP000191418"/>
    </source>
</evidence>
<evidence type="ECO:0000313" key="1">
    <source>
        <dbReference type="EMBL" id="OPX55822.1"/>
    </source>
</evidence>
<dbReference type="RefSeq" id="WP_078744618.1">
    <property type="nucleotide sequence ID" value="NZ_FUXG01000005.1"/>
</dbReference>
<dbReference type="Proteomes" id="UP000191418">
    <property type="component" value="Unassembled WGS sequence"/>
</dbReference>
<comment type="caution">
    <text evidence="1">The sequence shown here is derived from an EMBL/GenBank/DDBJ whole genome shotgun (WGS) entry which is preliminary data.</text>
</comment>
<gene>
    <name evidence="1" type="ORF">BTE48_06370</name>
</gene>
<evidence type="ECO:0008006" key="3">
    <source>
        <dbReference type="Google" id="ProtNLM"/>
    </source>
</evidence>
<dbReference type="STRING" id="64969.SAMN02745127_00985"/>
<proteinExistence type="predicted"/>
<organism evidence="1 2">
    <name type="scientific">Oceanospirillum multiglobuliferum</name>
    <dbReference type="NCBI Taxonomy" id="64969"/>
    <lineage>
        <taxon>Bacteria</taxon>
        <taxon>Pseudomonadati</taxon>
        <taxon>Pseudomonadota</taxon>
        <taxon>Gammaproteobacteria</taxon>
        <taxon>Oceanospirillales</taxon>
        <taxon>Oceanospirillaceae</taxon>
        <taxon>Oceanospirillum</taxon>
    </lineage>
</organism>
<reference evidence="1 2" key="1">
    <citation type="submission" date="2017-01" db="EMBL/GenBank/DDBJ databases">
        <title>Genome Sequencing of a Marine Spirillum, Oceanospirillum multiglobuliferum ATCC 33336, from Japan.</title>
        <authorList>
            <person name="Carney J.G."/>
            <person name="Trachtenberg A.M."/>
            <person name="Rheaume B.A."/>
            <person name="Linnane J.D."/>
            <person name="Pitts N.L."/>
            <person name="Mykles D.L."/>
            <person name="Maclea K.S."/>
        </authorList>
    </citation>
    <scope>NUCLEOTIDE SEQUENCE [LARGE SCALE GENOMIC DNA]</scope>
    <source>
        <strain evidence="1 2">ATCC 33336</strain>
    </source>
</reference>
<dbReference type="OrthoDB" id="8746278at2"/>
<dbReference type="AlphaFoldDB" id="A0A1T4N4E4"/>
<protein>
    <recommendedName>
        <fullName evidence="3">Porin domain-containing protein</fullName>
    </recommendedName>
</protein>
<sequence>MKPRTTLDRSIILKARYRLLLVGGLMLFITLQPSAWAEQRWQLDLTHSHKAGRSIAGLDASDHHQQQAQLQAWYQNSISQWQVSFLADQGRSSTLTERLIINEAAFTDSTVHGDWLLGKKALSFSVSYGAKPLALFSQPLSQSLSAEPEQGYGLLIYSQFSDWHERSVLCYSDKVLQRQDYLPQKTERLSQGCGLRFYQLQEEQEWQLLGLFDQHQHWNLGLSALTTLGEAWVLHTEALWRQHSPVWQLQPFAPPIEQSQSSATILVGGTYATASGHQWIAEYWFDGRAWSNTQWHQLDQQRAQLESLTEPAKSQLQRAQTLVFNRAALRQHNLMLHWRYEANGWQPKLDLLLTDDAGWISTLGLQYKAPRAWLASVEWRQFKGDSATVYGQLPIQQQLFARLEYQF</sequence>
<keyword evidence="2" id="KW-1185">Reference proteome</keyword>
<name>A0A1T4N4E4_9GAMM</name>